<organism evidence="16 17">
    <name type="scientific">Amphibalanus amphitrite</name>
    <name type="common">Striped barnacle</name>
    <name type="synonym">Balanus amphitrite</name>
    <dbReference type="NCBI Taxonomy" id="1232801"/>
    <lineage>
        <taxon>Eukaryota</taxon>
        <taxon>Metazoa</taxon>
        <taxon>Ecdysozoa</taxon>
        <taxon>Arthropoda</taxon>
        <taxon>Crustacea</taxon>
        <taxon>Multicrustacea</taxon>
        <taxon>Cirripedia</taxon>
        <taxon>Thoracica</taxon>
        <taxon>Thoracicalcarea</taxon>
        <taxon>Balanomorpha</taxon>
        <taxon>Balanoidea</taxon>
        <taxon>Balanidae</taxon>
        <taxon>Amphibalaninae</taxon>
        <taxon>Amphibalanus</taxon>
    </lineage>
</organism>
<protein>
    <recommendedName>
        <fullName evidence="5 13">Dipeptidyl peptidase 3</fullName>
        <ecNumber evidence="4 13">3.4.14.4</ecNumber>
    </recommendedName>
    <alternativeName>
        <fullName evidence="13">Dipeptidyl aminopeptidase III</fullName>
    </alternativeName>
    <alternativeName>
        <fullName evidence="13">Dipeptidyl peptidase III</fullName>
    </alternativeName>
</protein>
<comment type="similarity">
    <text evidence="3 13">Belongs to the peptidase M49 family.</text>
</comment>
<dbReference type="Gene3D" id="3.30.70.2600">
    <property type="match status" value="1"/>
</dbReference>
<evidence type="ECO:0000256" key="12">
    <source>
        <dbReference type="ARBA" id="ARBA00023049"/>
    </source>
</evidence>
<evidence type="ECO:0000256" key="7">
    <source>
        <dbReference type="ARBA" id="ARBA00022490"/>
    </source>
</evidence>
<comment type="cofactor">
    <cofactor evidence="13 15">
        <name>Zn(2+)</name>
        <dbReference type="ChEBI" id="CHEBI:29105"/>
    </cofactor>
    <text evidence="13 15">Binds 1 zinc ion per subunit.</text>
</comment>
<comment type="subcellular location">
    <subcellularLocation>
        <location evidence="2">Cytoplasm</location>
    </subcellularLocation>
</comment>
<dbReference type="EMBL" id="VIIS01000774">
    <property type="protein sequence ID" value="KAF0305199.1"/>
    <property type="molecule type" value="Genomic_DNA"/>
</dbReference>
<dbReference type="GO" id="GO:0004177">
    <property type="term" value="F:aminopeptidase activity"/>
    <property type="evidence" value="ECO:0007669"/>
    <property type="project" value="UniProtKB-KW"/>
</dbReference>
<keyword evidence="7 13" id="KW-0963">Cytoplasm</keyword>
<dbReference type="Pfam" id="PF03571">
    <property type="entry name" value="Peptidase_M49"/>
    <property type="match status" value="3"/>
</dbReference>
<evidence type="ECO:0000313" key="17">
    <source>
        <dbReference type="Proteomes" id="UP000440578"/>
    </source>
</evidence>
<dbReference type="GO" id="GO:0005737">
    <property type="term" value="C:cytoplasm"/>
    <property type="evidence" value="ECO:0007669"/>
    <property type="project" value="UniProtKB-SubCell"/>
</dbReference>
<evidence type="ECO:0000256" key="3">
    <source>
        <dbReference type="ARBA" id="ARBA00010200"/>
    </source>
</evidence>
<dbReference type="Gene3D" id="3.30.540.30">
    <property type="match status" value="3"/>
</dbReference>
<proteinExistence type="inferred from homology"/>
<evidence type="ECO:0000256" key="2">
    <source>
        <dbReference type="ARBA" id="ARBA00004496"/>
    </source>
</evidence>
<reference evidence="16 17" key="1">
    <citation type="submission" date="2019-07" db="EMBL/GenBank/DDBJ databases">
        <title>Draft genome assembly of a fouling barnacle, Amphibalanus amphitrite (Darwin, 1854): The first reference genome for Thecostraca.</title>
        <authorList>
            <person name="Kim W."/>
        </authorList>
    </citation>
    <scope>NUCLEOTIDE SEQUENCE [LARGE SCALE GENOMIC DNA]</scope>
    <source>
        <strain evidence="16">SNU_AA5</strain>
        <tissue evidence="16">Soma without cirri and trophi</tissue>
    </source>
</reference>
<keyword evidence="8 13" id="KW-0645">Protease</keyword>
<feature type="binding site" evidence="15">
    <location>
        <position position="490"/>
    </location>
    <ligand>
        <name>Zn(2+)</name>
        <dbReference type="ChEBI" id="CHEBI:29105"/>
        <note>catalytic</note>
    </ligand>
</feature>
<dbReference type="GO" id="GO:0008239">
    <property type="term" value="F:dipeptidyl-peptidase activity"/>
    <property type="evidence" value="ECO:0007669"/>
    <property type="project" value="UniProtKB-UniRule"/>
</dbReference>
<keyword evidence="6 13" id="KW-0031">Aminopeptidase</keyword>
<evidence type="ECO:0000256" key="9">
    <source>
        <dbReference type="ARBA" id="ARBA00022723"/>
    </source>
</evidence>
<dbReference type="FunFam" id="3.30.540.30:FF:000001">
    <property type="entry name" value="Dipeptidyl peptidase 3"/>
    <property type="match status" value="1"/>
</dbReference>
<comment type="caution">
    <text evidence="16">The sequence shown here is derived from an EMBL/GenBank/DDBJ whole genome shotgun (WGS) entry which is preliminary data.</text>
</comment>
<dbReference type="PIRSF" id="PIRSF007828">
    <property type="entry name" value="Dipeptidyl-peptidase_III"/>
    <property type="match status" value="1"/>
</dbReference>
<dbReference type="InterPro" id="IPR039461">
    <property type="entry name" value="Peptidase_M49"/>
</dbReference>
<evidence type="ECO:0000256" key="11">
    <source>
        <dbReference type="ARBA" id="ARBA00022833"/>
    </source>
</evidence>
<dbReference type="GO" id="GO:0046872">
    <property type="term" value="F:metal ion binding"/>
    <property type="evidence" value="ECO:0007669"/>
    <property type="project" value="UniProtKB-KW"/>
</dbReference>
<evidence type="ECO:0000256" key="5">
    <source>
        <dbReference type="ARBA" id="ARBA00014713"/>
    </source>
</evidence>
<evidence type="ECO:0000256" key="14">
    <source>
        <dbReference type="PIRSR" id="PIRSR007828-1"/>
    </source>
</evidence>
<gene>
    <name evidence="16" type="primary">DppIII_3</name>
    <name evidence="16" type="ORF">FJT64_023145</name>
</gene>
<comment type="catalytic activity">
    <reaction evidence="1 13">
        <text>Release of an N-terminal dipeptide from a peptide comprising four or more residues, with broad specificity. Also acts on dipeptidyl 2-naphthylamides.</text>
        <dbReference type="EC" id="3.4.14.4"/>
    </reaction>
</comment>
<dbReference type="PANTHER" id="PTHR23422">
    <property type="entry name" value="DIPEPTIDYL PEPTIDASE III-RELATED"/>
    <property type="match status" value="1"/>
</dbReference>
<feature type="binding site" evidence="15">
    <location>
        <position position="432"/>
    </location>
    <ligand>
        <name>Zn(2+)</name>
        <dbReference type="ChEBI" id="CHEBI:29105"/>
        <note>catalytic</note>
    </ligand>
</feature>
<keyword evidence="12 13" id="KW-0482">Metalloprotease</keyword>
<dbReference type="InterPro" id="IPR005317">
    <property type="entry name" value="Dipeptidyl-peptase3"/>
</dbReference>
<evidence type="ECO:0000256" key="1">
    <source>
        <dbReference type="ARBA" id="ARBA00001336"/>
    </source>
</evidence>
<dbReference type="OrthoDB" id="4694525at2759"/>
<dbReference type="GO" id="GO:0008235">
    <property type="term" value="F:metalloexopeptidase activity"/>
    <property type="evidence" value="ECO:0007669"/>
    <property type="project" value="InterPro"/>
</dbReference>
<dbReference type="AlphaFoldDB" id="A0A6A4WIX7"/>
<dbReference type="FunFam" id="3.30.540.30:FF:000003">
    <property type="entry name" value="Dipeptidyl peptidase 3"/>
    <property type="match status" value="1"/>
</dbReference>
<dbReference type="GO" id="GO:0006508">
    <property type="term" value="P:proteolysis"/>
    <property type="evidence" value="ECO:0007669"/>
    <property type="project" value="UniProtKB-KW"/>
</dbReference>
<accession>A0A6A4WIX7</accession>
<evidence type="ECO:0000256" key="10">
    <source>
        <dbReference type="ARBA" id="ARBA00022801"/>
    </source>
</evidence>
<evidence type="ECO:0000256" key="4">
    <source>
        <dbReference type="ARBA" id="ARBA00012063"/>
    </source>
</evidence>
<keyword evidence="10 13" id="KW-0378">Hydrolase</keyword>
<evidence type="ECO:0000256" key="15">
    <source>
        <dbReference type="PIRSR" id="PIRSR007828-2"/>
    </source>
</evidence>
<keyword evidence="11 13" id="KW-0862">Zinc</keyword>
<dbReference type="Proteomes" id="UP000440578">
    <property type="component" value="Unassembled WGS sequence"/>
</dbReference>
<dbReference type="EC" id="3.4.14.4" evidence="4 13"/>
<evidence type="ECO:0000256" key="8">
    <source>
        <dbReference type="ARBA" id="ARBA00022670"/>
    </source>
</evidence>
<feature type="active site" evidence="14">
    <location>
        <position position="433"/>
    </location>
</feature>
<feature type="binding site" evidence="15">
    <location>
        <position position="437"/>
    </location>
    <ligand>
        <name>Zn(2+)</name>
        <dbReference type="ChEBI" id="CHEBI:29105"/>
        <note>catalytic</note>
    </ligand>
</feature>
<keyword evidence="17" id="KW-1185">Reference proteome</keyword>
<evidence type="ECO:0000313" key="16">
    <source>
        <dbReference type="EMBL" id="KAF0305199.1"/>
    </source>
</evidence>
<sequence>MLSGKLLRGISRLGASCRPHFLKKLARGCCSGEDMSSKYILPNNQPFSRLDCDVAFGGLTSKQKLYAHHIAQASWKGSLIVLLQTSPESPLAFVLLHRVFRQQTCDELKAVALEKCGFTEDDWKAFLVYSSSIYSDMGNYRDFGDTKKVPGVAQEKFAALVRASRAYETDSKAMERLLDGCLARLYTLNDSVAQLGLGDKGVTTYFSANCTEEDAEKVKQYMKHKNLEPYNNRLFKTVVNGVNHYEIRLASVLSDSDPALTSGPEEFQGAKFSVTRGDYSPLLAMVVEELKEARYIGFIETYRDPTGMRAEWEGFAAMVNGPMSEKFGRLVNAAETILPRLPWPETYEKDRFLKPDFTSLDVLAFAGSGVPAGINIPNYDEIRQEEGFKNVSLGNVIMAAYSAAVLPFLGTEDAELMRQYRTQAFEVQVGLHELFGHGSGKLFQKDKDGKLNYDAAVVKHTETNEPISSCYSPGETYDSMFTDLGSSYEECRAECVGLYLSLEEDVMDIFSVAESLRPTLVYVNWLSLLYNGLAKALEMYSTETKKLFDCPGEHGRLVTYVNWVDNLWDGFAKCLEQYDTATGRFMQAHSRARYVILRVLLEHGEGVVDIKEVKDADGKPDLLMTVDKEKIYTSGKKAIGDFLRKLQVYKATADVPAARAMFDHYSEVPESGPHPFANWIPIILEKKQPRRFLVQAHTELKGEDVALHQYEPSAEGLIQSFVARFPDPVIEDRLLELHQKDAAHFP</sequence>
<evidence type="ECO:0000256" key="6">
    <source>
        <dbReference type="ARBA" id="ARBA00022438"/>
    </source>
</evidence>
<name>A0A6A4WIX7_AMPAM</name>
<keyword evidence="9 13" id="KW-0479">Metal-binding</keyword>
<evidence type="ECO:0000256" key="13">
    <source>
        <dbReference type="PIRNR" id="PIRNR007828"/>
    </source>
</evidence>
<dbReference type="PANTHER" id="PTHR23422:SF11">
    <property type="entry name" value="DIPEPTIDYL PEPTIDASE 3"/>
    <property type="match status" value="1"/>
</dbReference>